<organism evidence="1">
    <name type="scientific">Gaeumannomyces tritici (strain R3-111a-1)</name>
    <name type="common">Wheat and barley take-all root rot fungus</name>
    <name type="synonym">Gaeumannomyces graminis var. tritici</name>
    <dbReference type="NCBI Taxonomy" id="644352"/>
    <lineage>
        <taxon>Eukaryota</taxon>
        <taxon>Fungi</taxon>
        <taxon>Dikarya</taxon>
        <taxon>Ascomycota</taxon>
        <taxon>Pezizomycotina</taxon>
        <taxon>Sordariomycetes</taxon>
        <taxon>Sordariomycetidae</taxon>
        <taxon>Magnaporthales</taxon>
        <taxon>Magnaporthaceae</taxon>
        <taxon>Gaeumannomyces</taxon>
    </lineage>
</organism>
<evidence type="ECO:0000313" key="3">
    <source>
        <dbReference type="Proteomes" id="UP000006039"/>
    </source>
</evidence>
<reference evidence="2" key="5">
    <citation type="submission" date="2018-04" db="UniProtKB">
        <authorList>
            <consortium name="EnsemblFungi"/>
        </authorList>
    </citation>
    <scope>IDENTIFICATION</scope>
    <source>
        <strain evidence="2">R3-111a-1</strain>
    </source>
</reference>
<dbReference type="EnsemblFungi" id="EJT69860">
    <property type="protein sequence ID" value="EJT69860"/>
    <property type="gene ID" value="GGTG_12743"/>
</dbReference>
<sequence>MRAVPEWCLGGTWVTGQVRPYIRLYQLCGCYPSRDGIRLACPKRWVLNSCLEKEFKKQLISQKRIRA</sequence>
<gene>
    <name evidence="2" type="primary">20353201</name>
    <name evidence="1" type="ORF">GGTG_12743</name>
</gene>
<name>J3PGW3_GAET3</name>
<reference evidence="1" key="3">
    <citation type="submission" date="2010-09" db="EMBL/GenBank/DDBJ databases">
        <title>Annotation of Gaeumannomyces graminis var. tritici R3-111a-1.</title>
        <authorList>
            <consortium name="The Broad Institute Genome Sequencing Platform"/>
            <person name="Ma L.-J."/>
            <person name="Dead R."/>
            <person name="Young S.K."/>
            <person name="Zeng Q."/>
            <person name="Gargeya S."/>
            <person name="Fitzgerald M."/>
            <person name="Haas B."/>
            <person name="Abouelleil A."/>
            <person name="Alvarado L."/>
            <person name="Arachchi H.M."/>
            <person name="Berlin A."/>
            <person name="Brown A."/>
            <person name="Chapman S.B."/>
            <person name="Chen Z."/>
            <person name="Dunbar C."/>
            <person name="Freedman E."/>
            <person name="Gearin G."/>
            <person name="Gellesch M."/>
            <person name="Goldberg J."/>
            <person name="Griggs A."/>
            <person name="Gujja S."/>
            <person name="Heiman D."/>
            <person name="Howarth C."/>
            <person name="Larson L."/>
            <person name="Lui A."/>
            <person name="MacDonald P.J.P."/>
            <person name="Mehta T."/>
            <person name="Montmayeur A."/>
            <person name="Murphy C."/>
            <person name="Neiman D."/>
            <person name="Pearson M."/>
            <person name="Priest M."/>
            <person name="Roberts A."/>
            <person name="Saif S."/>
            <person name="Shea T."/>
            <person name="Shenoy N."/>
            <person name="Sisk P."/>
            <person name="Stolte C."/>
            <person name="Sykes S."/>
            <person name="Yandava C."/>
            <person name="Wortman J."/>
            <person name="Nusbaum C."/>
            <person name="Birren B."/>
        </authorList>
    </citation>
    <scope>NUCLEOTIDE SEQUENCE</scope>
    <source>
        <strain evidence="1">R3-111a-1</strain>
    </source>
</reference>
<proteinExistence type="predicted"/>
<reference evidence="2" key="4">
    <citation type="journal article" date="2015" name="G3 (Bethesda)">
        <title>Genome sequences of three phytopathogenic species of the Magnaporthaceae family of fungi.</title>
        <authorList>
            <person name="Okagaki L.H."/>
            <person name="Nunes C.C."/>
            <person name="Sailsbery J."/>
            <person name="Clay B."/>
            <person name="Brown D."/>
            <person name="John T."/>
            <person name="Oh Y."/>
            <person name="Young N."/>
            <person name="Fitzgerald M."/>
            <person name="Haas B.J."/>
            <person name="Zeng Q."/>
            <person name="Young S."/>
            <person name="Adiconis X."/>
            <person name="Fan L."/>
            <person name="Levin J.Z."/>
            <person name="Mitchell T.K."/>
            <person name="Okubara P.A."/>
            <person name="Farman M.L."/>
            <person name="Kohn L.M."/>
            <person name="Birren B."/>
            <person name="Ma L.-J."/>
            <person name="Dean R.A."/>
        </authorList>
    </citation>
    <scope>NUCLEOTIDE SEQUENCE</scope>
    <source>
        <strain evidence="2">R3-111a-1</strain>
    </source>
</reference>
<dbReference type="Proteomes" id="UP000006039">
    <property type="component" value="Unassembled WGS sequence"/>
</dbReference>
<reference evidence="3" key="1">
    <citation type="submission" date="2010-07" db="EMBL/GenBank/DDBJ databases">
        <title>The genome sequence of Gaeumannomyces graminis var. tritici strain R3-111a-1.</title>
        <authorList>
            <consortium name="The Broad Institute Genome Sequencing Platform"/>
            <person name="Ma L.-J."/>
            <person name="Dead R."/>
            <person name="Young S."/>
            <person name="Zeng Q."/>
            <person name="Koehrsen M."/>
            <person name="Alvarado L."/>
            <person name="Berlin A."/>
            <person name="Chapman S.B."/>
            <person name="Chen Z."/>
            <person name="Freedman E."/>
            <person name="Gellesch M."/>
            <person name="Goldberg J."/>
            <person name="Griggs A."/>
            <person name="Gujja S."/>
            <person name="Heilman E.R."/>
            <person name="Heiman D."/>
            <person name="Hepburn T."/>
            <person name="Howarth C."/>
            <person name="Jen D."/>
            <person name="Larson L."/>
            <person name="Mehta T."/>
            <person name="Neiman D."/>
            <person name="Pearson M."/>
            <person name="Roberts A."/>
            <person name="Saif S."/>
            <person name="Shea T."/>
            <person name="Shenoy N."/>
            <person name="Sisk P."/>
            <person name="Stolte C."/>
            <person name="Sykes S."/>
            <person name="Walk T."/>
            <person name="White J."/>
            <person name="Yandava C."/>
            <person name="Haas B."/>
            <person name="Nusbaum C."/>
            <person name="Birren B."/>
        </authorList>
    </citation>
    <scope>NUCLEOTIDE SEQUENCE [LARGE SCALE GENOMIC DNA]</scope>
    <source>
        <strain evidence="3">R3-111a-1</strain>
    </source>
</reference>
<protein>
    <submittedName>
        <fullName evidence="1 2">Uncharacterized protein</fullName>
    </submittedName>
</protein>
<dbReference type="GeneID" id="20353201"/>
<reference evidence="1" key="2">
    <citation type="submission" date="2010-07" db="EMBL/GenBank/DDBJ databases">
        <authorList>
            <consortium name="The Broad Institute Genome Sequencing Platform"/>
            <consortium name="Broad Institute Genome Sequencing Center for Infectious Disease"/>
            <person name="Ma L.-J."/>
            <person name="Dead R."/>
            <person name="Young S."/>
            <person name="Zeng Q."/>
            <person name="Koehrsen M."/>
            <person name="Alvarado L."/>
            <person name="Berlin A."/>
            <person name="Chapman S.B."/>
            <person name="Chen Z."/>
            <person name="Freedman E."/>
            <person name="Gellesch M."/>
            <person name="Goldberg J."/>
            <person name="Griggs A."/>
            <person name="Gujja S."/>
            <person name="Heilman E.R."/>
            <person name="Heiman D."/>
            <person name="Hepburn T."/>
            <person name="Howarth C."/>
            <person name="Jen D."/>
            <person name="Larson L."/>
            <person name="Mehta T."/>
            <person name="Neiman D."/>
            <person name="Pearson M."/>
            <person name="Roberts A."/>
            <person name="Saif S."/>
            <person name="Shea T."/>
            <person name="Shenoy N."/>
            <person name="Sisk P."/>
            <person name="Stolte C."/>
            <person name="Sykes S."/>
            <person name="Walk T."/>
            <person name="White J."/>
            <person name="Yandava C."/>
            <person name="Haas B."/>
            <person name="Nusbaum C."/>
            <person name="Birren B."/>
        </authorList>
    </citation>
    <scope>NUCLEOTIDE SEQUENCE</scope>
    <source>
        <strain evidence="1">R3-111a-1</strain>
    </source>
</reference>
<keyword evidence="3" id="KW-1185">Reference proteome</keyword>
<dbReference type="EMBL" id="GL385403">
    <property type="protein sequence ID" value="EJT69860.1"/>
    <property type="molecule type" value="Genomic_DNA"/>
</dbReference>
<accession>J3PGW3</accession>
<dbReference type="AlphaFoldDB" id="J3PGW3"/>
<dbReference type="HOGENOM" id="CLU_2812521_0_0_1"/>
<dbReference type="VEuPathDB" id="FungiDB:GGTG_12743"/>
<evidence type="ECO:0000313" key="1">
    <source>
        <dbReference type="EMBL" id="EJT69860.1"/>
    </source>
</evidence>
<evidence type="ECO:0000313" key="2">
    <source>
        <dbReference type="EnsemblFungi" id="EJT69860"/>
    </source>
</evidence>
<dbReference type="RefSeq" id="XP_009228908.1">
    <property type="nucleotide sequence ID" value="XM_009230644.1"/>
</dbReference>